<protein>
    <submittedName>
        <fullName evidence="2">Uncharacterized protein</fullName>
    </submittedName>
</protein>
<keyword evidence="1" id="KW-0472">Membrane</keyword>
<accession>A0A3P3XMB0</accession>
<organism evidence="2">
    <name type="scientific">uncultured spirochete</name>
    <dbReference type="NCBI Taxonomy" id="156406"/>
    <lineage>
        <taxon>Bacteria</taxon>
        <taxon>Pseudomonadati</taxon>
        <taxon>Spirochaetota</taxon>
        <taxon>Spirochaetia</taxon>
        <taxon>Spirochaetales</taxon>
        <taxon>environmental samples</taxon>
    </lineage>
</organism>
<sequence>MQSIVDKLLDAAAGIAAAAITGTLWLNLRWLFSSKRSMEKVLSEVVGMRSHIAVLYTLQGPILLGMKASLEALRDGTCNGNVDEALRLIAEEKKKFDEHLLSAITGDTEERAK</sequence>
<proteinExistence type="predicted"/>
<evidence type="ECO:0000313" key="2">
    <source>
        <dbReference type="EMBL" id="SLM15565.1"/>
    </source>
</evidence>
<dbReference type="EMBL" id="FWDM01000037">
    <property type="protein sequence ID" value="SLM15565.1"/>
    <property type="molecule type" value="Genomic_DNA"/>
</dbReference>
<keyword evidence="1" id="KW-1133">Transmembrane helix</keyword>
<name>A0A3P3XMB0_9SPIR</name>
<reference evidence="2" key="1">
    <citation type="submission" date="2017-02" db="EMBL/GenBank/DDBJ databases">
        <authorList>
            <person name="Regsiter A."/>
            <person name="William W."/>
        </authorList>
    </citation>
    <scope>NUCLEOTIDE SEQUENCE</scope>
    <source>
        <strain evidence="2">Bib</strain>
    </source>
</reference>
<dbReference type="AlphaFoldDB" id="A0A3P3XMB0"/>
<gene>
    <name evidence="2" type="ORF">SPIROBIBN47_50061</name>
</gene>
<feature type="transmembrane region" description="Helical" evidence="1">
    <location>
        <begin position="12"/>
        <end position="32"/>
    </location>
</feature>
<keyword evidence="1" id="KW-0812">Transmembrane</keyword>
<evidence type="ECO:0000256" key="1">
    <source>
        <dbReference type="SAM" id="Phobius"/>
    </source>
</evidence>